<dbReference type="InterPro" id="IPR006108">
    <property type="entry name" value="3HC_DH_C"/>
</dbReference>
<evidence type="ECO:0000259" key="9">
    <source>
        <dbReference type="Pfam" id="PF02737"/>
    </source>
</evidence>
<dbReference type="InterPro" id="IPR036291">
    <property type="entry name" value="NAD(P)-bd_dom_sf"/>
</dbReference>
<feature type="domain" description="3-hydroxyacyl-CoA dehydrogenase NAD binding" evidence="9">
    <location>
        <begin position="9"/>
        <end position="200"/>
    </location>
</feature>
<evidence type="ECO:0000256" key="5">
    <source>
        <dbReference type="ARBA" id="ARBA00023027"/>
    </source>
</evidence>
<dbReference type="GO" id="GO:0070403">
    <property type="term" value="F:NAD+ binding"/>
    <property type="evidence" value="ECO:0007669"/>
    <property type="project" value="InterPro"/>
</dbReference>
<dbReference type="InterPro" id="IPR008927">
    <property type="entry name" value="6-PGluconate_DH-like_C_sf"/>
</dbReference>
<feature type="domain" description="3-hydroxyacyl-CoA dehydrogenase C-terminal" evidence="8">
    <location>
        <begin position="203"/>
        <end position="302"/>
    </location>
</feature>
<dbReference type="Pfam" id="PF00725">
    <property type="entry name" value="3HCDH"/>
    <property type="match status" value="1"/>
</dbReference>
<dbReference type="EMBL" id="OANS01000004">
    <property type="protein sequence ID" value="SNX29167.1"/>
    <property type="molecule type" value="Genomic_DNA"/>
</dbReference>
<dbReference type="InterPro" id="IPR001753">
    <property type="entry name" value="Enoyl-CoA_hydra/iso"/>
</dbReference>
<organism evidence="10 11">
    <name type="scientific">Polynucleobacter meluiroseus</name>
    <dbReference type="NCBI Taxonomy" id="1938814"/>
    <lineage>
        <taxon>Bacteria</taxon>
        <taxon>Pseudomonadati</taxon>
        <taxon>Pseudomonadota</taxon>
        <taxon>Betaproteobacteria</taxon>
        <taxon>Burkholderiales</taxon>
        <taxon>Burkholderiaceae</taxon>
        <taxon>Polynucleobacter</taxon>
    </lineage>
</organism>
<evidence type="ECO:0000313" key="11">
    <source>
        <dbReference type="Proteomes" id="UP000218069"/>
    </source>
</evidence>
<evidence type="ECO:0000256" key="6">
    <source>
        <dbReference type="ARBA" id="ARBA00023098"/>
    </source>
</evidence>
<dbReference type="OrthoDB" id="5287258at2"/>
<dbReference type="PANTHER" id="PTHR48075:SF7">
    <property type="entry name" value="3-HYDROXYACYL-COA DEHYDROGENASE-RELATED"/>
    <property type="match status" value="1"/>
</dbReference>
<dbReference type="AlphaFoldDB" id="A0A240E1R1"/>
<evidence type="ECO:0000256" key="3">
    <source>
        <dbReference type="ARBA" id="ARBA00022963"/>
    </source>
</evidence>
<dbReference type="CDD" id="cd06558">
    <property type="entry name" value="crotonase-like"/>
    <property type="match status" value="1"/>
</dbReference>
<keyword evidence="5" id="KW-0520">NAD</keyword>
<evidence type="ECO:0000256" key="1">
    <source>
        <dbReference type="ARBA" id="ARBA00005005"/>
    </source>
</evidence>
<dbReference type="GO" id="GO:0003857">
    <property type="term" value="F:(3S)-3-hydroxyacyl-CoA dehydrogenase (NAD+) activity"/>
    <property type="evidence" value="ECO:0007669"/>
    <property type="project" value="UniProtKB-EC"/>
</dbReference>
<comment type="pathway">
    <text evidence="1">Lipid metabolism; fatty acid beta-oxidation.</text>
</comment>
<dbReference type="GO" id="GO:0006635">
    <property type="term" value="P:fatty acid beta-oxidation"/>
    <property type="evidence" value="ECO:0007669"/>
    <property type="project" value="UniProtKB-UniPathway"/>
</dbReference>
<dbReference type="Gene3D" id="3.90.226.10">
    <property type="entry name" value="2-enoyl-CoA Hydratase, Chain A, domain 1"/>
    <property type="match status" value="1"/>
</dbReference>
<sequence>MSDNNLIKKVAILGAGVMGAQIAAQCINVGLPVILFDLPGKPEGDKPLSKQAKSGIALKAIENLKKLKPAPLGLAEDANLIQAANYDDDLDLLAGCDLIIEAIAERLDWKHALYEKVSPHIPEHAIFATNTSGLAIDELSKGFSGDLKKRFCGVHFFNPPRYMHLLELIPASETSPLVLDALETFMTSTMGKGVVRAKDTPNFIGNRVGVFSILAVIEEAKRFGLSFDAVDAVTGSKLGRAKSATFRTSDVVGLDTMAHVIKTMEDSLQGDSFSALFRIPEVVSQLIAKGALGQKSKAGFYRKDGKTVMVLNPVTGEYQAATATIEPLIERILKKPIGERLDLLRSTDDPQAQFLWAIYRDIFHYCAVHLGSIAESAREIDFAMRWGYGWDKGPFEDWQAAGWTQVANWIKDDIEQGKGLSKEPLPSWVFHGPVAEKQAINTPEGSWSATESCFIPRSTLPVYQKQVFRPTLLGDGSPDPKTAGSTIYENLDLRAWVDDREPKVLIASFRSKMNTFTTDVLNGIQKAIELAEAHYDGLVIWQPTSLKLGTPGGPFSAGANLESALPMVMKGGPAGVEPFVKLFQDTMMRVKYAEVPVICAVSGIALGGGCELVMQSARRVAAMESYIGLVEVGVGLLPAGGGLKEAAIRAARGVSESGSGNYLDFIKAAFENAAMAKVSTSAQEAMKMGYLQKGDIIVPNVYELLALAQHQVRAMRYAGYRPPIPKLIPVGGRSVASTVMGQVVNLRGGGFISEHDAHIAEKIIRIISGGDVDAGTLVPEEWLLKLERQAFVELMSHPKSMERIMGLLQNGKPVRN</sequence>
<dbReference type="RefSeq" id="WP_096674000.1">
    <property type="nucleotide sequence ID" value="NZ_OANS01000004.1"/>
</dbReference>
<proteinExistence type="predicted"/>
<protein>
    <submittedName>
        <fullName evidence="10">3-hydroxyacyl-CoA dehydrogenase</fullName>
    </submittedName>
</protein>
<evidence type="ECO:0000313" key="10">
    <source>
        <dbReference type="EMBL" id="SNX29167.1"/>
    </source>
</evidence>
<accession>A0A240E1R1</accession>
<dbReference type="Pfam" id="PF00378">
    <property type="entry name" value="ECH_1"/>
    <property type="match status" value="1"/>
</dbReference>
<comment type="catalytic activity">
    <reaction evidence="7">
        <text>a (3S)-3-hydroxyacyl-CoA + NAD(+) = a 3-oxoacyl-CoA + NADH + H(+)</text>
        <dbReference type="Rhea" id="RHEA:22432"/>
        <dbReference type="ChEBI" id="CHEBI:15378"/>
        <dbReference type="ChEBI" id="CHEBI:57318"/>
        <dbReference type="ChEBI" id="CHEBI:57540"/>
        <dbReference type="ChEBI" id="CHEBI:57945"/>
        <dbReference type="ChEBI" id="CHEBI:90726"/>
        <dbReference type="EC" id="1.1.1.35"/>
    </reaction>
</comment>
<dbReference type="UniPathway" id="UPA00659"/>
<reference evidence="11" key="1">
    <citation type="submission" date="2017-08" db="EMBL/GenBank/DDBJ databases">
        <authorList>
            <person name="Varghese N."/>
            <person name="Submissions S."/>
        </authorList>
    </citation>
    <scope>NUCLEOTIDE SEQUENCE [LARGE SCALE GENOMIC DNA]</scope>
    <source>
        <strain evidence="11">AP-Melu-1000-B4</strain>
    </source>
</reference>
<evidence type="ECO:0000256" key="2">
    <source>
        <dbReference type="ARBA" id="ARBA00022832"/>
    </source>
</evidence>
<name>A0A240E1R1_9BURK</name>
<dbReference type="SUPFAM" id="SSF48179">
    <property type="entry name" value="6-phosphogluconate dehydrogenase C-terminal domain-like"/>
    <property type="match status" value="2"/>
</dbReference>
<dbReference type="Gene3D" id="1.10.1040.50">
    <property type="match status" value="1"/>
</dbReference>
<dbReference type="InterPro" id="IPR006176">
    <property type="entry name" value="3-OHacyl-CoA_DH_NAD-bd"/>
</dbReference>
<keyword evidence="11" id="KW-1185">Reference proteome</keyword>
<keyword evidence="6" id="KW-0443">Lipid metabolism</keyword>
<evidence type="ECO:0000259" key="8">
    <source>
        <dbReference type="Pfam" id="PF00725"/>
    </source>
</evidence>
<keyword evidence="4" id="KW-0560">Oxidoreductase</keyword>
<gene>
    <name evidence="10" type="ORF">SAMN06295945_1532</name>
</gene>
<dbReference type="Gene3D" id="3.40.50.720">
    <property type="entry name" value="NAD(P)-binding Rossmann-like Domain"/>
    <property type="match status" value="1"/>
</dbReference>
<dbReference type="Pfam" id="PF02737">
    <property type="entry name" value="3HCDH_N"/>
    <property type="match status" value="1"/>
</dbReference>
<dbReference type="Proteomes" id="UP000218069">
    <property type="component" value="Unassembled WGS sequence"/>
</dbReference>
<evidence type="ECO:0000256" key="4">
    <source>
        <dbReference type="ARBA" id="ARBA00023002"/>
    </source>
</evidence>
<dbReference type="SUPFAM" id="SSF52096">
    <property type="entry name" value="ClpP/crotonase"/>
    <property type="match status" value="1"/>
</dbReference>
<evidence type="ECO:0000256" key="7">
    <source>
        <dbReference type="ARBA" id="ARBA00049556"/>
    </source>
</evidence>
<dbReference type="SUPFAM" id="SSF51735">
    <property type="entry name" value="NAD(P)-binding Rossmann-fold domains"/>
    <property type="match status" value="1"/>
</dbReference>
<keyword evidence="3" id="KW-0442">Lipid degradation</keyword>
<dbReference type="InterPro" id="IPR029045">
    <property type="entry name" value="ClpP/crotonase-like_dom_sf"/>
</dbReference>
<dbReference type="PANTHER" id="PTHR48075">
    <property type="entry name" value="3-HYDROXYACYL-COA DEHYDROGENASE FAMILY PROTEIN"/>
    <property type="match status" value="1"/>
</dbReference>
<keyword evidence="2" id="KW-0276">Fatty acid metabolism</keyword>